<accession>A0A4R6X174</accession>
<gene>
    <name evidence="3" type="ORF">C8D85_2637</name>
</gene>
<keyword evidence="4" id="KW-1185">Reference proteome</keyword>
<dbReference type="Pfam" id="PF09829">
    <property type="entry name" value="DUF2057"/>
    <property type="match status" value="1"/>
</dbReference>
<sequence>MSFFTDKKAKISIYICVTTTKDKLQMVCGSLRHRNHLVSIIVKGVTEVNLRSGIMVGMLLATSSLPALAATFEVPRNFEIMYVDLKSPGSFGGDFKTDIEAGKRQVVVRFNQRIGGGGNAEQFQSEPMVIEVDVAQDAEIMLEAPYFFRNNDAAAFAKKPEITLVNEASDAKLDYEVRMLPKQSGVQMLRDYKREIREFSATYKTPAVDTPTPASETVAATEELEMLKFWYNKADASTRKDMRIWMVDHSHQAKTESTAFEMLGFWFEKASKNDQKAFQIWLLNE</sequence>
<dbReference type="InterPro" id="IPR018635">
    <property type="entry name" value="UPF0319"/>
</dbReference>
<comment type="similarity">
    <text evidence="1">Belongs to the UPF0319 family.</text>
</comment>
<comment type="caution">
    <text evidence="3">The sequence shown here is derived from an EMBL/GenBank/DDBJ whole genome shotgun (WGS) entry which is preliminary data.</text>
</comment>
<dbReference type="AlphaFoldDB" id="A0A4R6X174"/>
<evidence type="ECO:0000256" key="1">
    <source>
        <dbReference type="ARBA" id="ARBA00008490"/>
    </source>
</evidence>
<protein>
    <recommendedName>
        <fullName evidence="5">DUF2057 domain-containing protein</fullName>
    </recommendedName>
</protein>
<reference evidence="3 4" key="1">
    <citation type="submission" date="2019-03" db="EMBL/GenBank/DDBJ databases">
        <title>Genomic Encyclopedia of Type Strains, Phase IV (KMG-IV): sequencing the most valuable type-strain genomes for metagenomic binning, comparative biology and taxonomic classification.</title>
        <authorList>
            <person name="Goeker M."/>
        </authorList>
    </citation>
    <scope>NUCLEOTIDE SEQUENCE [LARGE SCALE GENOMIC DNA]</scope>
    <source>
        <strain evidence="3 4">DSM 5604</strain>
    </source>
</reference>
<dbReference type="EMBL" id="SNZA01000004">
    <property type="protein sequence ID" value="TDR12602.1"/>
    <property type="molecule type" value="Genomic_DNA"/>
</dbReference>
<dbReference type="Proteomes" id="UP000295729">
    <property type="component" value="Unassembled WGS sequence"/>
</dbReference>
<name>A0A4R6X174_9GAMM</name>
<dbReference type="PANTHER" id="PTHR38108:SF1">
    <property type="entry name" value="UPF0319 PROTEIN YCCT"/>
    <property type="match status" value="1"/>
</dbReference>
<dbReference type="OrthoDB" id="7058190at2"/>
<evidence type="ECO:0008006" key="5">
    <source>
        <dbReference type="Google" id="ProtNLM"/>
    </source>
</evidence>
<proteinExistence type="inferred from homology"/>
<organism evidence="3 4">
    <name type="scientific">Marinomonas communis</name>
    <dbReference type="NCBI Taxonomy" id="28254"/>
    <lineage>
        <taxon>Bacteria</taxon>
        <taxon>Pseudomonadati</taxon>
        <taxon>Pseudomonadota</taxon>
        <taxon>Gammaproteobacteria</taxon>
        <taxon>Oceanospirillales</taxon>
        <taxon>Oceanospirillaceae</taxon>
        <taxon>Marinomonas</taxon>
    </lineage>
</organism>
<evidence type="ECO:0000256" key="2">
    <source>
        <dbReference type="ARBA" id="ARBA00022729"/>
    </source>
</evidence>
<dbReference type="PANTHER" id="PTHR38108">
    <property type="entry name" value="UPF0319 PROTEIN YCCT"/>
    <property type="match status" value="1"/>
</dbReference>
<evidence type="ECO:0000313" key="3">
    <source>
        <dbReference type="EMBL" id="TDR12602.1"/>
    </source>
</evidence>
<evidence type="ECO:0000313" key="4">
    <source>
        <dbReference type="Proteomes" id="UP000295729"/>
    </source>
</evidence>
<keyword evidence="2" id="KW-0732">Signal</keyword>